<dbReference type="FunFam" id="3.30.420.340:FF:000001">
    <property type="entry name" value="UvrABC system protein C"/>
    <property type="match status" value="1"/>
</dbReference>
<gene>
    <name evidence="13" type="primary">uvrC</name>
    <name evidence="17" type="ORF">SAMN02745213_01534</name>
</gene>
<dbReference type="InterPro" id="IPR010994">
    <property type="entry name" value="RuvA_2-like"/>
</dbReference>
<protein>
    <recommendedName>
        <fullName evidence="11 13">UvrABC system protein C</fullName>
        <shortName evidence="13">Protein UvrC</shortName>
    </recommendedName>
    <alternativeName>
        <fullName evidence="12 13">Excinuclease ABC subunit C</fullName>
    </alternativeName>
</protein>
<evidence type="ECO:0000256" key="7">
    <source>
        <dbReference type="ARBA" id="ARBA00023236"/>
    </source>
</evidence>
<evidence type="ECO:0000256" key="11">
    <source>
        <dbReference type="ARBA" id="ARBA00067419"/>
    </source>
</evidence>
<dbReference type="EMBL" id="FUXX01000025">
    <property type="protein sequence ID" value="SKA64393.1"/>
    <property type="molecule type" value="Genomic_DNA"/>
</dbReference>
<keyword evidence="7 13" id="KW-0742">SOS response</keyword>
<feature type="domain" description="GIY-YIG" evidence="15">
    <location>
        <begin position="17"/>
        <end position="94"/>
    </location>
</feature>
<dbReference type="PROSITE" id="PS50151">
    <property type="entry name" value="UVR"/>
    <property type="match status" value="1"/>
</dbReference>
<dbReference type="InterPro" id="IPR050066">
    <property type="entry name" value="UvrABC_protein_C"/>
</dbReference>
<evidence type="ECO:0000256" key="9">
    <source>
        <dbReference type="ARBA" id="ARBA00061531"/>
    </source>
</evidence>
<evidence type="ECO:0000256" key="10">
    <source>
        <dbReference type="ARBA" id="ARBA00062841"/>
    </source>
</evidence>
<dbReference type="Gene3D" id="1.10.150.20">
    <property type="entry name" value="5' to 3' exonuclease, C-terminal subdomain"/>
    <property type="match status" value="1"/>
</dbReference>
<evidence type="ECO:0000256" key="13">
    <source>
        <dbReference type="HAMAP-Rule" id="MF_00203"/>
    </source>
</evidence>
<dbReference type="SUPFAM" id="SSF46600">
    <property type="entry name" value="C-terminal UvrC-binding domain of UvrB"/>
    <property type="match status" value="1"/>
</dbReference>
<proteinExistence type="inferred from homology"/>
<dbReference type="InterPro" id="IPR001943">
    <property type="entry name" value="UVR_dom"/>
</dbReference>
<dbReference type="RefSeq" id="WP_078928963.1">
    <property type="nucleotide sequence ID" value="NZ_FUXX01000025.1"/>
</dbReference>
<dbReference type="Proteomes" id="UP000242432">
    <property type="component" value="Unassembled WGS sequence"/>
</dbReference>
<evidence type="ECO:0000259" key="14">
    <source>
        <dbReference type="PROSITE" id="PS50151"/>
    </source>
</evidence>
<comment type="function">
    <text evidence="8 13">The UvrABC repair system catalyzes the recognition and processing of DNA lesions. UvrC both incises the 5' and 3' sides of the lesion. The N-terminal half is responsible for the 3' incision and the C-terminal half is responsible for the 5' incision.</text>
</comment>
<evidence type="ECO:0000256" key="12">
    <source>
        <dbReference type="ARBA" id="ARBA00077138"/>
    </source>
</evidence>
<comment type="similarity">
    <text evidence="9 13">Belongs to the UvrC family.</text>
</comment>
<dbReference type="AlphaFoldDB" id="A0A1T4VHM5"/>
<dbReference type="PANTHER" id="PTHR30562">
    <property type="entry name" value="UVRC/OXIDOREDUCTASE"/>
    <property type="match status" value="1"/>
</dbReference>
<dbReference type="GO" id="GO:0003677">
    <property type="term" value="F:DNA binding"/>
    <property type="evidence" value="ECO:0007669"/>
    <property type="project" value="UniProtKB-UniRule"/>
</dbReference>
<dbReference type="Pfam" id="PF08459">
    <property type="entry name" value="UvrC_RNaseH_dom"/>
    <property type="match status" value="1"/>
</dbReference>
<dbReference type="Gene3D" id="3.40.1440.10">
    <property type="entry name" value="GIY-YIG endonuclease"/>
    <property type="match status" value="1"/>
</dbReference>
<dbReference type="Pfam" id="PF22920">
    <property type="entry name" value="UvrC_RNaseH"/>
    <property type="match status" value="1"/>
</dbReference>
<dbReference type="NCBIfam" id="TIGR00194">
    <property type="entry name" value="uvrC"/>
    <property type="match status" value="1"/>
</dbReference>
<reference evidence="18" key="1">
    <citation type="submission" date="2017-02" db="EMBL/GenBank/DDBJ databases">
        <authorList>
            <person name="Varghese N."/>
            <person name="Submissions S."/>
        </authorList>
    </citation>
    <scope>NUCLEOTIDE SEQUENCE [LARGE SCALE GENOMIC DNA]</scope>
    <source>
        <strain evidence="18">DSM 3072</strain>
    </source>
</reference>
<dbReference type="Gene3D" id="3.30.420.340">
    <property type="entry name" value="UvrC, RNAse H endonuclease domain"/>
    <property type="match status" value="1"/>
</dbReference>
<dbReference type="SMART" id="SM00278">
    <property type="entry name" value="HhH1"/>
    <property type="match status" value="2"/>
</dbReference>
<dbReference type="SMART" id="SM00465">
    <property type="entry name" value="GIYc"/>
    <property type="match status" value="1"/>
</dbReference>
<dbReference type="InterPro" id="IPR038476">
    <property type="entry name" value="UvrC_RNase_H_dom_sf"/>
</dbReference>
<evidence type="ECO:0000256" key="3">
    <source>
        <dbReference type="ARBA" id="ARBA00022763"/>
    </source>
</evidence>
<comment type="subcellular location">
    <subcellularLocation>
        <location evidence="1 13">Cytoplasm</location>
    </subcellularLocation>
</comment>
<dbReference type="FunFam" id="3.40.1440.10:FF:000001">
    <property type="entry name" value="UvrABC system protein C"/>
    <property type="match status" value="1"/>
</dbReference>
<sequence>MPDIIFDYKSFLKTVPNRPGSYRMYSDENTVIYVGKAKDLKKRLSSYFLKEINLKTRALIEHIHHIEFTVTFSEAEAFILENNLIKKYQPHYNILLRDDKSYPYLVLSKGKHPGLYYYRGRKKIDCEYFGPYPDVSAAKDSLKLLQKLFPIRQCADTVYSHRSRPCLMAQIGKCLAPCVPMSEAAYKNYMQQVDYVRMFLKGQNQDVLNDISSKMEQHAANLEFEDAAKLRDQLLSLRRVQESQSVSGDLMFDMDVIGHDEEQDLCCNHVLFIRKGRIIGTRSYYSQCNLTDDNDALSAFVSQFYLSDMRAGMYPKEIITDTPVADDKSLCEAIKKISGKDVVFLSNVRSERAKYLKLARENARASLTAKLADKSTAKRRIDDLEKLIGLQGIEHMECYDISHTMGENTVASCVSFNREGPDSANYRRFNIECITPGDDFAAMHQVLTRRFKDPTEGIIPDVVFIDGGRGQLKQAEEVIGDIFSKVKVKPPLIVAVAKGEGRKEGLETLIRGYTREEIHLSLSDPALQIVLHIRDESHRFAITGHRHKRQKARSHSVLENIQGIGPKRRQALLKNLGGIREVMNASVEELKKVPGISESMAQMIYDELHSL</sequence>
<name>A0A1T4VHM5_9GAMM</name>
<evidence type="ECO:0000259" key="16">
    <source>
        <dbReference type="PROSITE" id="PS50165"/>
    </source>
</evidence>
<dbReference type="GO" id="GO:0009432">
    <property type="term" value="P:SOS response"/>
    <property type="evidence" value="ECO:0007669"/>
    <property type="project" value="UniProtKB-UniRule"/>
</dbReference>
<keyword evidence="5 13" id="KW-0267">Excision nuclease</keyword>
<dbReference type="Pfam" id="PF01541">
    <property type="entry name" value="GIY-YIG"/>
    <property type="match status" value="1"/>
</dbReference>
<evidence type="ECO:0000259" key="15">
    <source>
        <dbReference type="PROSITE" id="PS50164"/>
    </source>
</evidence>
<dbReference type="Gene3D" id="4.10.860.10">
    <property type="entry name" value="UVR domain"/>
    <property type="match status" value="1"/>
</dbReference>
<dbReference type="InterPro" id="IPR003583">
    <property type="entry name" value="Hlx-hairpin-Hlx_DNA-bd_motif"/>
</dbReference>
<keyword evidence="18" id="KW-1185">Reference proteome</keyword>
<dbReference type="GO" id="GO:0005737">
    <property type="term" value="C:cytoplasm"/>
    <property type="evidence" value="ECO:0007669"/>
    <property type="project" value="UniProtKB-SubCell"/>
</dbReference>
<evidence type="ECO:0000256" key="5">
    <source>
        <dbReference type="ARBA" id="ARBA00022881"/>
    </source>
</evidence>
<dbReference type="Pfam" id="PF02151">
    <property type="entry name" value="UVR"/>
    <property type="match status" value="1"/>
</dbReference>
<evidence type="ECO:0000313" key="18">
    <source>
        <dbReference type="Proteomes" id="UP000242432"/>
    </source>
</evidence>
<feature type="domain" description="UVR" evidence="14">
    <location>
        <begin position="205"/>
        <end position="240"/>
    </location>
</feature>
<evidence type="ECO:0000313" key="17">
    <source>
        <dbReference type="EMBL" id="SKA64393.1"/>
    </source>
</evidence>
<dbReference type="GO" id="GO:0009380">
    <property type="term" value="C:excinuclease repair complex"/>
    <property type="evidence" value="ECO:0007669"/>
    <property type="project" value="InterPro"/>
</dbReference>
<dbReference type="InterPro" id="IPR004791">
    <property type="entry name" value="UvrC"/>
</dbReference>
<evidence type="ECO:0000256" key="4">
    <source>
        <dbReference type="ARBA" id="ARBA00022769"/>
    </source>
</evidence>
<keyword evidence="2 13" id="KW-0963">Cytoplasm</keyword>
<evidence type="ECO:0000256" key="1">
    <source>
        <dbReference type="ARBA" id="ARBA00004496"/>
    </source>
</evidence>
<organism evidence="17 18">
    <name type="scientific">Succinivibrio dextrinosolvens DSM 3072</name>
    <dbReference type="NCBI Taxonomy" id="1123324"/>
    <lineage>
        <taxon>Bacteria</taxon>
        <taxon>Pseudomonadati</taxon>
        <taxon>Pseudomonadota</taxon>
        <taxon>Gammaproteobacteria</taxon>
        <taxon>Aeromonadales</taxon>
        <taxon>Succinivibrionaceae</taxon>
        <taxon>Succinivibrio</taxon>
    </lineage>
</organism>
<dbReference type="PROSITE" id="PS50164">
    <property type="entry name" value="GIY_YIG"/>
    <property type="match status" value="1"/>
</dbReference>
<dbReference type="STRING" id="83771.SAMN02910357_01908"/>
<dbReference type="SUPFAM" id="SSF82771">
    <property type="entry name" value="GIY-YIG endonuclease"/>
    <property type="match status" value="1"/>
</dbReference>
<keyword evidence="4 13" id="KW-0228">DNA excision</keyword>
<dbReference type="HAMAP" id="MF_00203">
    <property type="entry name" value="UvrC"/>
    <property type="match status" value="1"/>
</dbReference>
<evidence type="ECO:0000256" key="8">
    <source>
        <dbReference type="ARBA" id="ARBA00059452"/>
    </source>
</evidence>
<dbReference type="Pfam" id="PF14520">
    <property type="entry name" value="HHH_5"/>
    <property type="match status" value="1"/>
</dbReference>
<dbReference type="GO" id="GO:0006289">
    <property type="term" value="P:nucleotide-excision repair"/>
    <property type="evidence" value="ECO:0007669"/>
    <property type="project" value="UniProtKB-UniRule"/>
</dbReference>
<evidence type="ECO:0000256" key="2">
    <source>
        <dbReference type="ARBA" id="ARBA00022490"/>
    </source>
</evidence>
<dbReference type="SUPFAM" id="SSF47781">
    <property type="entry name" value="RuvA domain 2-like"/>
    <property type="match status" value="1"/>
</dbReference>
<keyword evidence="6 13" id="KW-0234">DNA repair</keyword>
<dbReference type="GO" id="GO:0009381">
    <property type="term" value="F:excinuclease ABC activity"/>
    <property type="evidence" value="ECO:0007669"/>
    <property type="project" value="UniProtKB-UniRule"/>
</dbReference>
<dbReference type="PROSITE" id="PS50165">
    <property type="entry name" value="UVRC"/>
    <property type="match status" value="1"/>
</dbReference>
<dbReference type="CDD" id="cd10434">
    <property type="entry name" value="GIY-YIG_UvrC_Cho"/>
    <property type="match status" value="1"/>
</dbReference>
<keyword evidence="3 13" id="KW-0227">DNA damage</keyword>
<dbReference type="InterPro" id="IPR001162">
    <property type="entry name" value="UvrC_RNase_H_dom"/>
</dbReference>
<comment type="subunit">
    <text evidence="10 13">Interacts with UvrB in an incision complex.</text>
</comment>
<dbReference type="PANTHER" id="PTHR30562:SF1">
    <property type="entry name" value="UVRABC SYSTEM PROTEIN C"/>
    <property type="match status" value="1"/>
</dbReference>
<dbReference type="InterPro" id="IPR036876">
    <property type="entry name" value="UVR_dom_sf"/>
</dbReference>
<dbReference type="InterPro" id="IPR035901">
    <property type="entry name" value="GIY-YIG_endonuc_sf"/>
</dbReference>
<feature type="domain" description="UvrC family homology region profile" evidence="16">
    <location>
        <begin position="256"/>
        <end position="479"/>
    </location>
</feature>
<dbReference type="InterPro" id="IPR000305">
    <property type="entry name" value="GIY-YIG_endonuc"/>
</dbReference>
<evidence type="ECO:0000256" key="6">
    <source>
        <dbReference type="ARBA" id="ARBA00023204"/>
    </source>
</evidence>
<accession>A0A1T4VHM5</accession>
<dbReference type="FunFam" id="1.10.150.20:FF:000005">
    <property type="entry name" value="UvrABC system protein C"/>
    <property type="match status" value="1"/>
</dbReference>
<dbReference type="InterPro" id="IPR047296">
    <property type="entry name" value="GIY-YIG_UvrC_Cho"/>
</dbReference>